<sequence>MSPMSDSVLDMSAAAQAMAVLHLGDLEIINASSTTTGTAIPTTAHPTIGRLGTFPHEILMEVFRHSLVRAKQPICLRSKYLREALARALGSKTDRSQDFNVFLVSKAFYYAATEVYYGGNTFDLGYAEDLCEISETLGPGRKSLIRAVKLKLHWCIGLGFNKVGQEVLGPEVKKALEEYAALQRLEVSVNPVGRHHNWLPPDAKPLIEDWVAWNWTPAGVVVEWDLPRLNIV</sequence>
<dbReference type="EMBL" id="JAVRQU010000011">
    <property type="protein sequence ID" value="KAK5697165.1"/>
    <property type="molecule type" value="Genomic_DNA"/>
</dbReference>
<protein>
    <recommendedName>
        <fullName evidence="3">F-box domain-containing protein</fullName>
    </recommendedName>
</protein>
<comment type="caution">
    <text evidence="1">The sequence shown here is derived from an EMBL/GenBank/DDBJ whole genome shotgun (WGS) entry which is preliminary data.</text>
</comment>
<gene>
    <name evidence="1" type="ORF">LTR97_007300</name>
</gene>
<evidence type="ECO:0000313" key="2">
    <source>
        <dbReference type="Proteomes" id="UP001310594"/>
    </source>
</evidence>
<organism evidence="1 2">
    <name type="scientific">Elasticomyces elasticus</name>
    <dbReference type="NCBI Taxonomy" id="574655"/>
    <lineage>
        <taxon>Eukaryota</taxon>
        <taxon>Fungi</taxon>
        <taxon>Dikarya</taxon>
        <taxon>Ascomycota</taxon>
        <taxon>Pezizomycotina</taxon>
        <taxon>Dothideomycetes</taxon>
        <taxon>Dothideomycetidae</taxon>
        <taxon>Mycosphaerellales</taxon>
        <taxon>Teratosphaeriaceae</taxon>
        <taxon>Elasticomyces</taxon>
    </lineage>
</organism>
<reference evidence="1" key="1">
    <citation type="submission" date="2023-08" db="EMBL/GenBank/DDBJ databases">
        <title>Black Yeasts Isolated from many extreme environments.</title>
        <authorList>
            <person name="Coleine C."/>
            <person name="Stajich J.E."/>
            <person name="Selbmann L."/>
        </authorList>
    </citation>
    <scope>NUCLEOTIDE SEQUENCE</scope>
    <source>
        <strain evidence="1">CCFEE 5810</strain>
    </source>
</reference>
<accession>A0AAN7W657</accession>
<dbReference type="AlphaFoldDB" id="A0AAN7W657"/>
<name>A0AAN7W657_9PEZI</name>
<proteinExistence type="predicted"/>
<evidence type="ECO:0008006" key="3">
    <source>
        <dbReference type="Google" id="ProtNLM"/>
    </source>
</evidence>
<dbReference type="Proteomes" id="UP001310594">
    <property type="component" value="Unassembled WGS sequence"/>
</dbReference>
<evidence type="ECO:0000313" key="1">
    <source>
        <dbReference type="EMBL" id="KAK5697165.1"/>
    </source>
</evidence>